<organism evidence="2 3">
    <name type="scientific">Hirsutella minnesotensis 3608</name>
    <dbReference type="NCBI Taxonomy" id="1043627"/>
    <lineage>
        <taxon>Eukaryota</taxon>
        <taxon>Fungi</taxon>
        <taxon>Dikarya</taxon>
        <taxon>Ascomycota</taxon>
        <taxon>Pezizomycotina</taxon>
        <taxon>Sordariomycetes</taxon>
        <taxon>Hypocreomycetidae</taxon>
        <taxon>Hypocreales</taxon>
        <taxon>Ophiocordycipitaceae</taxon>
        <taxon>Hirsutella</taxon>
    </lineage>
</organism>
<sequence>MNWTEGSLARHSKIKRRGDDDARQRQHFARVRSRLDRRPRRPVALDDAASWLNLVPNHGVETGSAHPQARVEREARLGGSRRTSLADVDNLPTPSLAASHPESERRGVKDEDGDRHGIGEHRDIPGGGSLTFEERKKRLLEKPDWAGLAPVREDKQNYSLLSDPGSPVAGWLDADIPRPRTRPRESHLGHEGSSPR</sequence>
<name>A0A0F8A4M8_9HYPO</name>
<evidence type="ECO:0000313" key="3">
    <source>
        <dbReference type="Proteomes" id="UP000054481"/>
    </source>
</evidence>
<evidence type="ECO:0000256" key="1">
    <source>
        <dbReference type="SAM" id="MobiDB-lite"/>
    </source>
</evidence>
<dbReference type="Proteomes" id="UP000054481">
    <property type="component" value="Unassembled WGS sequence"/>
</dbReference>
<keyword evidence="3" id="KW-1185">Reference proteome</keyword>
<accession>A0A0F8A4M8</accession>
<feature type="region of interest" description="Disordered" evidence="1">
    <location>
        <begin position="1"/>
        <end position="26"/>
    </location>
</feature>
<proteinExistence type="predicted"/>
<reference evidence="2 3" key="1">
    <citation type="journal article" date="2014" name="Genome Biol. Evol.">
        <title>Comparative genomics and transcriptomics analyses reveal divergent lifestyle features of nematode endoparasitic fungus Hirsutella minnesotensis.</title>
        <authorList>
            <person name="Lai Y."/>
            <person name="Liu K."/>
            <person name="Zhang X."/>
            <person name="Zhang X."/>
            <person name="Li K."/>
            <person name="Wang N."/>
            <person name="Shu C."/>
            <person name="Wu Y."/>
            <person name="Wang C."/>
            <person name="Bushley K.E."/>
            <person name="Xiang M."/>
            <person name="Liu X."/>
        </authorList>
    </citation>
    <scope>NUCLEOTIDE SEQUENCE [LARGE SCALE GENOMIC DNA]</scope>
    <source>
        <strain evidence="2 3">3608</strain>
    </source>
</reference>
<feature type="region of interest" description="Disordered" evidence="1">
    <location>
        <begin position="151"/>
        <end position="196"/>
    </location>
</feature>
<gene>
    <name evidence="2" type="ORF">HIM_06747</name>
</gene>
<protein>
    <submittedName>
        <fullName evidence="2">Uncharacterized protein</fullName>
    </submittedName>
</protein>
<evidence type="ECO:0000313" key="2">
    <source>
        <dbReference type="EMBL" id="KJZ73854.1"/>
    </source>
</evidence>
<feature type="compositionally biased region" description="Basic and acidic residues" evidence="1">
    <location>
        <begin position="175"/>
        <end position="190"/>
    </location>
</feature>
<dbReference type="AlphaFoldDB" id="A0A0F8A4M8"/>
<feature type="compositionally biased region" description="Basic and acidic residues" evidence="1">
    <location>
        <begin position="101"/>
        <end position="124"/>
    </location>
</feature>
<feature type="region of interest" description="Disordered" evidence="1">
    <location>
        <begin position="74"/>
        <end position="135"/>
    </location>
</feature>
<dbReference type="EMBL" id="KQ030531">
    <property type="protein sequence ID" value="KJZ73854.1"/>
    <property type="molecule type" value="Genomic_DNA"/>
</dbReference>
<dbReference type="OrthoDB" id="4928247at2759"/>